<gene>
    <name evidence="10" type="ORF">AVDCRST_MAG64-986</name>
</gene>
<dbReference type="InterPro" id="IPR036737">
    <property type="entry name" value="OmpA-like_sf"/>
</dbReference>
<feature type="domain" description="OmpA-like" evidence="9">
    <location>
        <begin position="122"/>
        <end position="181"/>
    </location>
</feature>
<keyword evidence="5 6" id="KW-0472">Membrane</keyword>
<feature type="region of interest" description="Disordered" evidence="7">
    <location>
        <begin position="96"/>
        <end position="117"/>
    </location>
</feature>
<organism evidence="10">
    <name type="scientific">uncultured Phycisphaerae bacterium</name>
    <dbReference type="NCBI Taxonomy" id="904963"/>
    <lineage>
        <taxon>Bacteria</taxon>
        <taxon>Pseudomonadati</taxon>
        <taxon>Planctomycetota</taxon>
        <taxon>Phycisphaerae</taxon>
        <taxon>environmental samples</taxon>
    </lineage>
</organism>
<dbReference type="Pfam" id="PF13677">
    <property type="entry name" value="MotB_plug"/>
    <property type="match status" value="1"/>
</dbReference>
<evidence type="ECO:0000256" key="5">
    <source>
        <dbReference type="ARBA" id="ARBA00023136"/>
    </source>
</evidence>
<dbReference type="GO" id="GO:0005886">
    <property type="term" value="C:plasma membrane"/>
    <property type="evidence" value="ECO:0007669"/>
    <property type="project" value="UniProtKB-SubCell"/>
</dbReference>
<evidence type="ECO:0000259" key="9">
    <source>
        <dbReference type="PROSITE" id="PS51123"/>
    </source>
</evidence>
<keyword evidence="4 8" id="KW-1133">Transmembrane helix</keyword>
<dbReference type="PROSITE" id="PS51123">
    <property type="entry name" value="OMPA_2"/>
    <property type="match status" value="1"/>
</dbReference>
<evidence type="ECO:0000256" key="6">
    <source>
        <dbReference type="PROSITE-ProRule" id="PRU00473"/>
    </source>
</evidence>
<dbReference type="SUPFAM" id="SSF103088">
    <property type="entry name" value="OmpA-like"/>
    <property type="match status" value="1"/>
</dbReference>
<evidence type="ECO:0000256" key="2">
    <source>
        <dbReference type="ARBA" id="ARBA00008914"/>
    </source>
</evidence>
<evidence type="ECO:0000256" key="4">
    <source>
        <dbReference type="ARBA" id="ARBA00022989"/>
    </source>
</evidence>
<sequence length="181" mass="19923">MAASCKKCDPHDICEECPEWIFTLADLIMCMMGLFVILWVLKPGPKDEDRLKANAEMIKVLAGIREAFGHIPDPASTDPVDVEMLLRKLQTLKPHLGPGEGGETKVKRQGAEGTDPEVTKIRDGKKVSVGGRLLFEVGGAGLTPDARRDLDQIADQIRGHRQIVFVKGHASLDDFRDEVEP</sequence>
<name>A0A6J4NG90_9BACT</name>
<dbReference type="InterPro" id="IPR006665">
    <property type="entry name" value="OmpA-like"/>
</dbReference>
<reference evidence="10" key="1">
    <citation type="submission" date="2020-02" db="EMBL/GenBank/DDBJ databases">
        <authorList>
            <person name="Meier V. D."/>
        </authorList>
    </citation>
    <scope>NUCLEOTIDE SEQUENCE</scope>
    <source>
        <strain evidence="10">AVDCRST_MAG64</strain>
    </source>
</reference>
<evidence type="ECO:0000256" key="8">
    <source>
        <dbReference type="SAM" id="Phobius"/>
    </source>
</evidence>
<accession>A0A6J4NG90</accession>
<evidence type="ECO:0000313" key="10">
    <source>
        <dbReference type="EMBL" id="CAA9386897.1"/>
    </source>
</evidence>
<evidence type="ECO:0000256" key="3">
    <source>
        <dbReference type="ARBA" id="ARBA00022475"/>
    </source>
</evidence>
<feature type="transmembrane region" description="Helical" evidence="8">
    <location>
        <begin position="20"/>
        <end position="41"/>
    </location>
</feature>
<dbReference type="AlphaFoldDB" id="A0A6J4NG90"/>
<keyword evidence="3" id="KW-1003">Cell membrane</keyword>
<keyword evidence="8" id="KW-0812">Transmembrane</keyword>
<dbReference type="Gene3D" id="3.30.1330.60">
    <property type="entry name" value="OmpA-like domain"/>
    <property type="match status" value="1"/>
</dbReference>
<feature type="non-terminal residue" evidence="10">
    <location>
        <position position="181"/>
    </location>
</feature>
<evidence type="ECO:0000256" key="1">
    <source>
        <dbReference type="ARBA" id="ARBA00004162"/>
    </source>
</evidence>
<comment type="similarity">
    <text evidence="2">Belongs to the MotB family.</text>
</comment>
<dbReference type="EMBL" id="CADCUQ010000235">
    <property type="protein sequence ID" value="CAA9386897.1"/>
    <property type="molecule type" value="Genomic_DNA"/>
</dbReference>
<dbReference type="InterPro" id="IPR025713">
    <property type="entry name" value="MotB-like_N_dom"/>
</dbReference>
<proteinExistence type="inferred from homology"/>
<comment type="subcellular location">
    <subcellularLocation>
        <location evidence="1">Cell membrane</location>
        <topology evidence="1">Single-pass membrane protein</topology>
    </subcellularLocation>
</comment>
<protein>
    <recommendedName>
        <fullName evidence="9">OmpA-like domain-containing protein</fullName>
    </recommendedName>
</protein>
<evidence type="ECO:0000256" key="7">
    <source>
        <dbReference type="SAM" id="MobiDB-lite"/>
    </source>
</evidence>